<dbReference type="Proteomes" id="UP000030675">
    <property type="component" value="Unassembled WGS sequence"/>
</dbReference>
<dbReference type="PANTHER" id="PTHR33734">
    <property type="entry name" value="LYSM DOMAIN-CONTAINING GPI-ANCHORED PROTEIN 2"/>
    <property type="match status" value="1"/>
</dbReference>
<dbReference type="eggNOG" id="COG0741">
    <property type="taxonomic scope" value="Bacteria"/>
</dbReference>
<dbReference type="CDD" id="cd16894">
    <property type="entry name" value="MltD-like"/>
    <property type="match status" value="1"/>
</dbReference>
<feature type="domain" description="LysM" evidence="1">
    <location>
        <begin position="404"/>
        <end position="448"/>
    </location>
</feature>
<organism evidence="2 3">
    <name type="scientific">Photobacterium leiognathi lrivu.4.1</name>
    <dbReference type="NCBI Taxonomy" id="1248232"/>
    <lineage>
        <taxon>Bacteria</taxon>
        <taxon>Pseudomonadati</taxon>
        <taxon>Pseudomonadota</taxon>
        <taxon>Gammaproteobacteria</taxon>
        <taxon>Vibrionales</taxon>
        <taxon>Vibrionaceae</taxon>
        <taxon>Photobacterium</taxon>
    </lineage>
</organism>
<feature type="domain" description="LysM" evidence="1">
    <location>
        <begin position="342"/>
        <end position="385"/>
    </location>
</feature>
<dbReference type="Gene3D" id="3.10.350.10">
    <property type="entry name" value="LysM domain"/>
    <property type="match status" value="3"/>
</dbReference>
<reference evidence="3" key="1">
    <citation type="submission" date="2012-12" db="EMBL/GenBank/DDBJ databases">
        <title>Genome Sequence of Photobacterium leiognathi lrivu.4.1.</title>
        <authorList>
            <person name="Urbanczyk H."/>
            <person name="Ogura Y."/>
            <person name="Hayashi T."/>
            <person name="Dunlap P.V."/>
        </authorList>
    </citation>
    <scope>NUCLEOTIDE SEQUENCE [LARGE SCALE GENOMIC DNA]</scope>
    <source>
        <strain evidence="3">lrivu.4.1</strain>
    </source>
</reference>
<dbReference type="InterPro" id="IPR018392">
    <property type="entry name" value="LysM"/>
</dbReference>
<sequence length="520" mass="58135">MKSRILLASVLLLVGCETTQPPTQKADTNDTSTVVEKPATVTLPPLFETQPSEKVTEVKKITPQQQKDVWDRIAMQIDTPIPNNKRIRYYRNWYLKHPRNLEIIAERAKPFLYYITEQVEKRGMPLEIALLPIVESSFDTNAYSSSAAAGLWQIIPDTGRRFGLKQNSWYDGRRDIVKSTEAALKLLNYLHDKFDGNWQYALAAYNTGEGRVFSAIKKNKALGKPTDYWSLDLPQETSSYVPKLYAVADIIKHQNKYGLHLPAISNKPAVALVKPKTQMDLDIAAKFAGISTAEIKNLNPAYRRGVTAPNGLNHLLLPINHVNEFNRAFANNKRKSLSTLTTTYTVKSGDSLGVIAERHNTSVAALKQVNHLKSSHIRIGQKLKVPSSSTSLVNVQHRTAIKQTHHIVGPGDTLWAIARQYNTSVSSLAKANKLSTKATLRLGQKLKVSTISSAKSDIKPTNKSKTISYKVKRGDSLSVIAQRHKVTVKQIVKWNNLDNKKYLKQGQTLKLIIDTSKVKA</sequence>
<dbReference type="SUPFAM" id="SSF54106">
    <property type="entry name" value="LysM domain"/>
    <property type="match status" value="3"/>
</dbReference>
<evidence type="ECO:0000313" key="2">
    <source>
        <dbReference type="EMBL" id="GAD30641.1"/>
    </source>
</evidence>
<dbReference type="eggNOG" id="COG1388">
    <property type="taxonomic scope" value="Bacteria"/>
</dbReference>
<feature type="domain" description="LysM" evidence="1">
    <location>
        <begin position="467"/>
        <end position="511"/>
    </location>
</feature>
<dbReference type="Pfam" id="PF01464">
    <property type="entry name" value="SLT"/>
    <property type="match status" value="1"/>
</dbReference>
<evidence type="ECO:0000313" key="3">
    <source>
        <dbReference type="Proteomes" id="UP000030675"/>
    </source>
</evidence>
<dbReference type="PROSITE" id="PS51782">
    <property type="entry name" value="LYSM"/>
    <property type="match status" value="3"/>
</dbReference>
<dbReference type="InterPro" id="IPR036779">
    <property type="entry name" value="LysM_dom_sf"/>
</dbReference>
<proteinExistence type="predicted"/>
<dbReference type="AlphaFoldDB" id="A0A0U1P7G9"/>
<dbReference type="HOGENOM" id="CLU_009520_1_4_6"/>
<name>A0A0U1P7G9_PHOLE</name>
<dbReference type="GO" id="GO:0008932">
    <property type="term" value="F:lytic endotransglycosylase activity"/>
    <property type="evidence" value="ECO:0007669"/>
    <property type="project" value="TreeGrafter"/>
</dbReference>
<dbReference type="InterPro" id="IPR008258">
    <property type="entry name" value="Transglycosylase_SLT_dom_1"/>
</dbReference>
<dbReference type="Pfam" id="PF01476">
    <property type="entry name" value="LysM"/>
    <property type="match status" value="3"/>
</dbReference>
<dbReference type="PROSITE" id="PS51257">
    <property type="entry name" value="PROKAR_LIPOPROTEIN"/>
    <property type="match status" value="1"/>
</dbReference>
<dbReference type="CDD" id="cd00118">
    <property type="entry name" value="LysM"/>
    <property type="match status" value="3"/>
</dbReference>
<dbReference type="Gene3D" id="1.10.530.10">
    <property type="match status" value="1"/>
</dbReference>
<dbReference type="InterPro" id="IPR023346">
    <property type="entry name" value="Lysozyme-like_dom_sf"/>
</dbReference>
<dbReference type="SMART" id="SM00257">
    <property type="entry name" value="LysM"/>
    <property type="match status" value="3"/>
</dbReference>
<dbReference type="EMBL" id="DF196819">
    <property type="protein sequence ID" value="GAD30641.1"/>
    <property type="molecule type" value="Genomic_DNA"/>
</dbReference>
<dbReference type="SUPFAM" id="SSF53955">
    <property type="entry name" value="Lysozyme-like"/>
    <property type="match status" value="1"/>
</dbReference>
<dbReference type="PANTHER" id="PTHR33734:SF22">
    <property type="entry name" value="MEMBRANE-BOUND LYTIC MUREIN TRANSGLYCOSYLASE D"/>
    <property type="match status" value="1"/>
</dbReference>
<dbReference type="FunFam" id="1.10.530.10:FF:000004">
    <property type="entry name" value="Membrane-bound lytic murein transglycosylase D"/>
    <property type="match status" value="1"/>
</dbReference>
<accession>A0A0U1P7G9</accession>
<protein>
    <submittedName>
        <fullName evidence="2">Putative membrane-bound lytic murein transglycosylase D</fullName>
    </submittedName>
</protein>
<dbReference type="RefSeq" id="WP_023933356.1">
    <property type="nucleotide sequence ID" value="NZ_DF196819.1"/>
</dbReference>
<evidence type="ECO:0000259" key="1">
    <source>
        <dbReference type="PROSITE" id="PS51782"/>
    </source>
</evidence>
<gene>
    <name evidence="2" type="ORF">PLEI_2297</name>
</gene>